<dbReference type="GO" id="GO:0016020">
    <property type="term" value="C:membrane"/>
    <property type="evidence" value="ECO:0007669"/>
    <property type="project" value="UniProtKB-SubCell"/>
</dbReference>
<evidence type="ECO:0000256" key="4">
    <source>
        <dbReference type="ARBA" id="ARBA00022989"/>
    </source>
</evidence>
<organism evidence="9 10">
    <name type="scientific">Claviceps aff. purpurea</name>
    <dbReference type="NCBI Taxonomy" id="1967640"/>
    <lineage>
        <taxon>Eukaryota</taxon>
        <taxon>Fungi</taxon>
        <taxon>Dikarya</taxon>
        <taxon>Ascomycota</taxon>
        <taxon>Pezizomycotina</taxon>
        <taxon>Sordariomycetes</taxon>
        <taxon>Hypocreomycetidae</taxon>
        <taxon>Hypocreales</taxon>
        <taxon>Clavicipitaceae</taxon>
        <taxon>Claviceps</taxon>
    </lineage>
</organism>
<sequence>MPVNEKHTEPNAPQTKEHTPEQESSHGDDNAPAPSTRQGIASIHETDEQPGTAANIFSQGGQNYRTIGRWDTALVLASNQVGLGILSLPKVLDVLGLLPGVAAILSLGIISWYTAYELLQFYRKHPHVVNMADMARVVGGIPLEIIFGICLLVKICFTCGSATVTISIALNTLSSHGACTVVFAAVAAMTCWLLCLPRQFKFVAKIGLPSTVSILVAVLIVIISLRVSPPKTAPAGWDKTLRLVGRPSLTEGVNAVLKVCYAYAGNVGFVSYVAEMRDPGRDFAPALTLLQVFSVVLYLVTAVAVYCLSGQYTVSPALGSAPAVPAKVAYAVVLPAILSTGLVFGHTVLRIYSVNSSKPVGLMTLARTDFQRYHWPPPLAFDLASSARIFKLNTYVWRNQWFAENLFEQGSSDPRAWTNLLSKYGTATNGYKVFLTDSSTRSWATWVVCATVFWIMSFLIANAIPVFDSILAIASATFIAWFTFGISDVFWYHRHWEDKFARRNLPLAVVYALLVLQALFMNGVGLWASISQLAAIFHDRQRRIGGAFTEYVCG</sequence>
<dbReference type="Proteomes" id="UP000707071">
    <property type="component" value="Unassembled WGS sequence"/>
</dbReference>
<feature type="transmembrane region" description="Helical" evidence="7">
    <location>
        <begin position="470"/>
        <end position="493"/>
    </location>
</feature>
<feature type="domain" description="Amino acid transporter transmembrane" evidence="8">
    <location>
        <begin position="66"/>
        <end position="521"/>
    </location>
</feature>
<feature type="transmembrane region" description="Helical" evidence="7">
    <location>
        <begin position="94"/>
        <end position="116"/>
    </location>
</feature>
<comment type="subcellular location">
    <subcellularLocation>
        <location evidence="1">Membrane</location>
        <topology evidence="1">Multi-pass membrane protein</topology>
    </subcellularLocation>
</comment>
<gene>
    <name evidence="9" type="ORF">E4U09_006297</name>
</gene>
<dbReference type="Pfam" id="PF01490">
    <property type="entry name" value="Aa_trans"/>
    <property type="match status" value="1"/>
</dbReference>
<evidence type="ECO:0000256" key="7">
    <source>
        <dbReference type="SAM" id="Phobius"/>
    </source>
</evidence>
<dbReference type="PANTHER" id="PTHR22950:SF479">
    <property type="entry name" value="AMINO ACID TRANSPORTER (EUROFUNG)-RELATED"/>
    <property type="match status" value="1"/>
</dbReference>
<evidence type="ECO:0000313" key="10">
    <source>
        <dbReference type="Proteomes" id="UP000707071"/>
    </source>
</evidence>
<evidence type="ECO:0000256" key="3">
    <source>
        <dbReference type="ARBA" id="ARBA00022692"/>
    </source>
</evidence>
<dbReference type="InterPro" id="IPR013057">
    <property type="entry name" value="AA_transpt_TM"/>
</dbReference>
<evidence type="ECO:0000256" key="5">
    <source>
        <dbReference type="ARBA" id="ARBA00023136"/>
    </source>
</evidence>
<feature type="transmembrane region" description="Helical" evidence="7">
    <location>
        <begin position="255"/>
        <end position="274"/>
    </location>
</feature>
<evidence type="ECO:0000256" key="6">
    <source>
        <dbReference type="SAM" id="MobiDB-lite"/>
    </source>
</evidence>
<feature type="transmembrane region" description="Helical" evidence="7">
    <location>
        <begin position="443"/>
        <end position="464"/>
    </location>
</feature>
<evidence type="ECO:0000313" key="9">
    <source>
        <dbReference type="EMBL" id="KAG6300763.1"/>
    </source>
</evidence>
<evidence type="ECO:0000256" key="1">
    <source>
        <dbReference type="ARBA" id="ARBA00004141"/>
    </source>
</evidence>
<feature type="transmembrane region" description="Helical" evidence="7">
    <location>
        <begin position="286"/>
        <end position="308"/>
    </location>
</feature>
<feature type="transmembrane region" description="Helical" evidence="7">
    <location>
        <begin position="175"/>
        <end position="194"/>
    </location>
</feature>
<keyword evidence="3 7" id="KW-0812">Transmembrane</keyword>
<comment type="caution">
    <text evidence="9">The sequence shown here is derived from an EMBL/GenBank/DDBJ whole genome shotgun (WGS) entry which is preliminary data.</text>
</comment>
<evidence type="ECO:0000259" key="8">
    <source>
        <dbReference type="Pfam" id="PF01490"/>
    </source>
</evidence>
<accession>A0A9P7QL57</accession>
<keyword evidence="4 7" id="KW-1133">Transmembrane helix</keyword>
<feature type="transmembrane region" description="Helical" evidence="7">
    <location>
        <begin position="137"/>
        <end position="169"/>
    </location>
</feature>
<comment type="similarity">
    <text evidence="2">Belongs to the amino acid/polyamine transporter 2 family.</text>
</comment>
<dbReference type="PANTHER" id="PTHR22950">
    <property type="entry name" value="AMINO ACID TRANSPORTER"/>
    <property type="match status" value="1"/>
</dbReference>
<dbReference type="Gene3D" id="1.20.1740.10">
    <property type="entry name" value="Amino acid/polyamine transporter I"/>
    <property type="match status" value="1"/>
</dbReference>
<evidence type="ECO:0000256" key="2">
    <source>
        <dbReference type="ARBA" id="ARBA00008066"/>
    </source>
</evidence>
<reference evidence="9 10" key="1">
    <citation type="journal article" date="2020" name="bioRxiv">
        <title>Whole genome comparisons of ergot fungi reveals the divergence and evolution of species within the genus Claviceps are the result of varying mechanisms driving genome evolution and host range expansion.</title>
        <authorList>
            <person name="Wyka S.A."/>
            <person name="Mondo S.J."/>
            <person name="Liu M."/>
            <person name="Dettman J."/>
            <person name="Nalam V."/>
            <person name="Broders K.D."/>
        </authorList>
    </citation>
    <scope>NUCLEOTIDE SEQUENCE [LARGE SCALE GENOMIC DNA]</scope>
    <source>
        <strain evidence="9 10">Clav52</strain>
    </source>
</reference>
<keyword evidence="5 7" id="KW-0472">Membrane</keyword>
<dbReference type="EMBL" id="SRRH01000057">
    <property type="protein sequence ID" value="KAG6300763.1"/>
    <property type="molecule type" value="Genomic_DNA"/>
</dbReference>
<dbReference type="AlphaFoldDB" id="A0A9P7QL57"/>
<proteinExistence type="inferred from homology"/>
<feature type="compositionally biased region" description="Basic and acidic residues" evidence="6">
    <location>
        <begin position="1"/>
        <end position="29"/>
    </location>
</feature>
<feature type="transmembrane region" description="Helical" evidence="7">
    <location>
        <begin position="328"/>
        <end position="349"/>
    </location>
</feature>
<protein>
    <recommendedName>
        <fullName evidence="8">Amino acid transporter transmembrane domain-containing protein</fullName>
    </recommendedName>
</protein>
<name>A0A9P7QL57_9HYPO</name>
<feature type="region of interest" description="Disordered" evidence="6">
    <location>
        <begin position="1"/>
        <end position="37"/>
    </location>
</feature>
<feature type="transmembrane region" description="Helical" evidence="7">
    <location>
        <begin position="206"/>
        <end position="227"/>
    </location>
</feature>
<keyword evidence="10" id="KW-1185">Reference proteome</keyword>
<dbReference type="GO" id="GO:0015179">
    <property type="term" value="F:L-amino acid transmembrane transporter activity"/>
    <property type="evidence" value="ECO:0007669"/>
    <property type="project" value="TreeGrafter"/>
</dbReference>
<feature type="transmembrane region" description="Helical" evidence="7">
    <location>
        <begin position="505"/>
        <end position="530"/>
    </location>
</feature>